<keyword evidence="3" id="KW-1185">Reference proteome</keyword>
<proteinExistence type="predicted"/>
<name>A0ABQ5GNQ9_9ASTR</name>
<feature type="compositionally biased region" description="Polar residues" evidence="1">
    <location>
        <begin position="357"/>
        <end position="367"/>
    </location>
</feature>
<dbReference type="EMBL" id="BQNB010018621">
    <property type="protein sequence ID" value="GJT76403.1"/>
    <property type="molecule type" value="Genomic_DNA"/>
</dbReference>
<comment type="caution">
    <text evidence="2">The sequence shown here is derived from an EMBL/GenBank/DDBJ whole genome shotgun (WGS) entry which is preliminary data.</text>
</comment>
<protein>
    <submittedName>
        <fullName evidence="2">Uncharacterized protein</fullName>
    </submittedName>
</protein>
<evidence type="ECO:0000313" key="2">
    <source>
        <dbReference type="EMBL" id="GJT76403.1"/>
    </source>
</evidence>
<organism evidence="2 3">
    <name type="scientific">Tanacetum coccineum</name>
    <dbReference type="NCBI Taxonomy" id="301880"/>
    <lineage>
        <taxon>Eukaryota</taxon>
        <taxon>Viridiplantae</taxon>
        <taxon>Streptophyta</taxon>
        <taxon>Embryophyta</taxon>
        <taxon>Tracheophyta</taxon>
        <taxon>Spermatophyta</taxon>
        <taxon>Magnoliopsida</taxon>
        <taxon>eudicotyledons</taxon>
        <taxon>Gunneridae</taxon>
        <taxon>Pentapetalae</taxon>
        <taxon>asterids</taxon>
        <taxon>campanulids</taxon>
        <taxon>Asterales</taxon>
        <taxon>Asteraceae</taxon>
        <taxon>Asteroideae</taxon>
        <taxon>Anthemideae</taxon>
        <taxon>Anthemidinae</taxon>
        <taxon>Tanacetum</taxon>
    </lineage>
</organism>
<evidence type="ECO:0000256" key="1">
    <source>
        <dbReference type="SAM" id="MobiDB-lite"/>
    </source>
</evidence>
<feature type="region of interest" description="Disordered" evidence="1">
    <location>
        <begin position="357"/>
        <end position="398"/>
    </location>
</feature>
<reference evidence="2" key="2">
    <citation type="submission" date="2022-01" db="EMBL/GenBank/DDBJ databases">
        <authorList>
            <person name="Yamashiro T."/>
            <person name="Shiraishi A."/>
            <person name="Satake H."/>
            <person name="Nakayama K."/>
        </authorList>
    </citation>
    <scope>NUCLEOTIDE SEQUENCE</scope>
</reference>
<dbReference type="Proteomes" id="UP001151760">
    <property type="component" value="Unassembled WGS sequence"/>
</dbReference>
<reference evidence="2" key="1">
    <citation type="journal article" date="2022" name="Int. J. Mol. Sci.">
        <title>Draft Genome of Tanacetum Coccineum: Genomic Comparison of Closely Related Tanacetum-Family Plants.</title>
        <authorList>
            <person name="Yamashiro T."/>
            <person name="Shiraishi A."/>
            <person name="Nakayama K."/>
            <person name="Satake H."/>
        </authorList>
    </citation>
    <scope>NUCLEOTIDE SEQUENCE</scope>
</reference>
<accession>A0ABQ5GNQ9</accession>
<sequence>MYHDLYLGGKALAKRENVGFDLTKSDLFLSFVKDLTTKGVGHHVADSHTGNHREDDFMPLETIQRYPINIRIFPDLILFLAGLKTSWEHETAFRNFMFAEDDKDLSFLSKEPSPSFSIGSPSISINTELPLQKLKDRKCRIRGRSSKPHVKRMLVQGLPDGLELQNANACHLKISNITPPVWRRGYEVLKEKEEGKKECEDLKAKFKAAMADFDNNLAVNVLREKIVALSGEVKEHKASLKRMLLESKKWAIYQVSLLTLEPKVASLEAEKERSEASELSHAKRLRMSNAIGRRCVAFKEVAKIKEPFDLSRMKGYRSLYKKEHTKDGNDLATATFPLLSKVVADPSTPIEALLSKKSQSLQRTAPTRTPIPSPLTPSLQVTPATALVSKPQSPPPVT</sequence>
<gene>
    <name evidence="2" type="ORF">Tco_1043128</name>
</gene>
<evidence type="ECO:0000313" key="3">
    <source>
        <dbReference type="Proteomes" id="UP001151760"/>
    </source>
</evidence>